<dbReference type="PANTHER" id="PTHR42877:SF8">
    <property type="entry name" value="MONOOXYGENASE"/>
    <property type="match status" value="1"/>
</dbReference>
<proteinExistence type="inferred from homology"/>
<dbReference type="EMBL" id="JOWA01000132">
    <property type="protein sequence ID" value="KEZ40212.1"/>
    <property type="molecule type" value="Genomic_DNA"/>
</dbReference>
<dbReference type="InterPro" id="IPR036188">
    <property type="entry name" value="FAD/NAD-bd_sf"/>
</dbReference>
<dbReference type="Proteomes" id="UP000028545">
    <property type="component" value="Unassembled WGS sequence"/>
</dbReference>
<evidence type="ECO:0008006" key="4">
    <source>
        <dbReference type="Google" id="ProtNLM"/>
    </source>
</evidence>
<evidence type="ECO:0000313" key="2">
    <source>
        <dbReference type="EMBL" id="KEZ40212.1"/>
    </source>
</evidence>
<dbReference type="OrthoDB" id="74360at2759"/>
<dbReference type="GeneID" id="27728341"/>
<dbReference type="Gene3D" id="3.50.50.60">
    <property type="entry name" value="FAD/NAD(P)-binding domain"/>
    <property type="match status" value="2"/>
</dbReference>
<protein>
    <recommendedName>
        <fullName evidence="4">Sterigmatocystin biosynthesis monooxygenase stcW</fullName>
    </recommendedName>
</protein>
<dbReference type="InterPro" id="IPR051209">
    <property type="entry name" value="FAD-bind_Monooxygenase_sf"/>
</dbReference>
<dbReference type="AlphaFoldDB" id="A0A084FYQ0"/>
<evidence type="ECO:0000313" key="3">
    <source>
        <dbReference type="Proteomes" id="UP000028545"/>
    </source>
</evidence>
<accession>A0A084FYQ0</accession>
<dbReference type="KEGG" id="sapo:SAPIO_CDS9269"/>
<name>A0A084FYQ0_PSEDA</name>
<dbReference type="PANTHER" id="PTHR42877">
    <property type="entry name" value="L-ORNITHINE N(5)-MONOOXYGENASE-RELATED"/>
    <property type="match status" value="1"/>
</dbReference>
<comment type="similarity">
    <text evidence="1">Belongs to the FAD-binding monooxygenase family.</text>
</comment>
<dbReference type="OMA" id="KPIHTER"/>
<evidence type="ECO:0000256" key="1">
    <source>
        <dbReference type="ARBA" id="ARBA00010139"/>
    </source>
</evidence>
<dbReference type="VEuPathDB" id="FungiDB:SAPIO_CDS9269"/>
<reference evidence="2 3" key="1">
    <citation type="journal article" date="2014" name="Genome Announc.">
        <title>Draft genome sequence of the pathogenic fungus Scedosporium apiospermum.</title>
        <authorList>
            <person name="Vandeputte P."/>
            <person name="Ghamrawi S."/>
            <person name="Rechenmann M."/>
            <person name="Iltis A."/>
            <person name="Giraud S."/>
            <person name="Fleury M."/>
            <person name="Thornton C."/>
            <person name="Delhaes L."/>
            <person name="Meyer W."/>
            <person name="Papon N."/>
            <person name="Bouchara J.P."/>
        </authorList>
    </citation>
    <scope>NUCLEOTIDE SEQUENCE [LARGE SCALE GENOMIC DNA]</scope>
    <source>
        <strain evidence="2 3">IHEM 14462</strain>
    </source>
</reference>
<dbReference type="Pfam" id="PF13450">
    <property type="entry name" value="NAD_binding_8"/>
    <property type="match status" value="1"/>
</dbReference>
<keyword evidence="3" id="KW-1185">Reference proteome</keyword>
<comment type="caution">
    <text evidence="2">The sequence shown here is derived from an EMBL/GenBank/DDBJ whole genome shotgun (WGS) entry which is preliminary data.</text>
</comment>
<sequence>MSGPINSNRPIRVIIIGAGASGLLMAYKLQRNFDDVTFQIYEKNSDVGGTWYENRYPGCACDNPSHTYVWSFDPNPTWSSSYASSSEIFDYFKKFQYRYNLGEVTKVNHQVVGARWNEASGKWKVKIEDTTTHELIHDSCDVLVNAGGILNAWRWPGIPGLKSFKGPLVHSAAWDGKLDLKGKHVGLIGNGSSGIQILPAILPDVAKCTTFIREPTWVAVAGFAGFEARKFTEEERAEFENDPDKLQTFRRWLEHNANKTFPLFIDNTPAQKFAHESFIAAMKEKLQDEYLEDKLIPEWGVGCRRLTPGIGYLESLKHEKTKVIYGEIEKITENGCVTEDGKEHPVDVLICATGFDTTFKPRFPLIGPHGRNLADDWVNEPKGYLGVSAPGYPNYFMFLGPNSPIGNGPVLVGIEAQADYICRIITRIQQQAIKAIEVTQEAVDDFIAYKDEYMERTVWQQDCRSWYKGNTIGGKIVALWPGSTLHYLETMKEVRYEDFKIKSFGNRFDYLGDGMTKAEKVGDADLATYVRKTDDSPIVGSKFVYTKAGPELSELTLITAKAEEKK</sequence>
<dbReference type="SUPFAM" id="SSF51905">
    <property type="entry name" value="FAD/NAD(P)-binding domain"/>
    <property type="match status" value="2"/>
</dbReference>
<dbReference type="HOGENOM" id="CLU_006937_6_1_1"/>
<organism evidence="2 3">
    <name type="scientific">Pseudallescheria apiosperma</name>
    <name type="common">Scedosporium apiospermum</name>
    <dbReference type="NCBI Taxonomy" id="563466"/>
    <lineage>
        <taxon>Eukaryota</taxon>
        <taxon>Fungi</taxon>
        <taxon>Dikarya</taxon>
        <taxon>Ascomycota</taxon>
        <taxon>Pezizomycotina</taxon>
        <taxon>Sordariomycetes</taxon>
        <taxon>Hypocreomycetidae</taxon>
        <taxon>Microascales</taxon>
        <taxon>Microascaceae</taxon>
        <taxon>Scedosporium</taxon>
    </lineage>
</organism>
<gene>
    <name evidence="2" type="ORF">SAPIO_CDS9269</name>
</gene>
<dbReference type="RefSeq" id="XP_016640011.1">
    <property type="nucleotide sequence ID" value="XM_016790708.1"/>
</dbReference>